<accession>A0ABQ3I5Z5</accession>
<dbReference type="EMBL" id="BNAG01000002">
    <property type="protein sequence ID" value="GHE60581.1"/>
    <property type="molecule type" value="Genomic_DNA"/>
</dbReference>
<evidence type="ECO:0000256" key="5">
    <source>
        <dbReference type="ARBA" id="ARBA00022694"/>
    </source>
</evidence>
<keyword evidence="6 10" id="KW-0547">Nucleotide-binding</keyword>
<comment type="subunit">
    <text evidence="10">Monomer.</text>
</comment>
<dbReference type="Gene3D" id="3.40.50.300">
    <property type="entry name" value="P-loop containing nucleotide triphosphate hydrolases"/>
    <property type="match status" value="1"/>
</dbReference>
<feature type="region of interest" description="Interaction with substrate tRNA" evidence="10">
    <location>
        <begin position="27"/>
        <end position="30"/>
    </location>
</feature>
<evidence type="ECO:0000313" key="14">
    <source>
        <dbReference type="EMBL" id="GHE60581.1"/>
    </source>
</evidence>
<keyword evidence="7 10" id="KW-0067">ATP-binding</keyword>
<keyword evidence="15" id="KW-1185">Reference proteome</keyword>
<feature type="site" description="Interaction with substrate tRNA" evidence="10">
    <location>
        <position position="93"/>
    </location>
</feature>
<evidence type="ECO:0000256" key="9">
    <source>
        <dbReference type="ARBA" id="ARBA00049563"/>
    </source>
</evidence>
<comment type="cofactor">
    <cofactor evidence="1 10">
        <name>Mg(2+)</name>
        <dbReference type="ChEBI" id="CHEBI:18420"/>
    </cofactor>
</comment>
<evidence type="ECO:0000256" key="4">
    <source>
        <dbReference type="ARBA" id="ARBA00022679"/>
    </source>
</evidence>
<dbReference type="InterPro" id="IPR018022">
    <property type="entry name" value="IPT"/>
</dbReference>
<dbReference type="HAMAP" id="MF_00185">
    <property type="entry name" value="IPP_trans"/>
    <property type="match status" value="1"/>
</dbReference>
<evidence type="ECO:0000256" key="10">
    <source>
        <dbReference type="HAMAP-Rule" id="MF_00185"/>
    </source>
</evidence>
<evidence type="ECO:0000256" key="8">
    <source>
        <dbReference type="ARBA" id="ARBA00022842"/>
    </source>
</evidence>
<dbReference type="PANTHER" id="PTHR11088:SF60">
    <property type="entry name" value="TRNA DIMETHYLALLYLTRANSFERASE"/>
    <property type="match status" value="1"/>
</dbReference>
<feature type="region of interest" description="Interaction with substrate tRNA" evidence="10">
    <location>
        <begin position="151"/>
        <end position="155"/>
    </location>
</feature>
<dbReference type="Pfam" id="PF01715">
    <property type="entry name" value="IPPT"/>
    <property type="match status" value="1"/>
</dbReference>
<protein>
    <recommendedName>
        <fullName evidence="10">tRNA dimethylallyltransferase</fullName>
        <ecNumber evidence="10">2.5.1.75</ecNumber>
    </recommendedName>
    <alternativeName>
        <fullName evidence="10">Dimethylallyl diphosphate:tRNA dimethylallyltransferase</fullName>
        <shortName evidence="10">DMAPP:tRNA dimethylallyltransferase</shortName>
        <shortName evidence="10">DMATase</shortName>
    </alternativeName>
    <alternativeName>
        <fullName evidence="10">Isopentenyl-diphosphate:tRNA isopentenyltransferase</fullName>
        <shortName evidence="10">IPP transferase</shortName>
        <shortName evidence="10">IPPT</shortName>
        <shortName evidence="10">IPTase</shortName>
    </alternativeName>
</protein>
<dbReference type="EC" id="2.5.1.75" evidence="10"/>
<feature type="binding site" evidence="10">
    <location>
        <begin position="4"/>
        <end position="9"/>
    </location>
    <ligand>
        <name>substrate</name>
    </ligand>
</feature>
<comment type="catalytic activity">
    <reaction evidence="9 10 11">
        <text>adenosine(37) in tRNA + dimethylallyl diphosphate = N(6)-dimethylallyladenosine(37) in tRNA + diphosphate</text>
        <dbReference type="Rhea" id="RHEA:26482"/>
        <dbReference type="Rhea" id="RHEA-COMP:10162"/>
        <dbReference type="Rhea" id="RHEA-COMP:10375"/>
        <dbReference type="ChEBI" id="CHEBI:33019"/>
        <dbReference type="ChEBI" id="CHEBI:57623"/>
        <dbReference type="ChEBI" id="CHEBI:74411"/>
        <dbReference type="ChEBI" id="CHEBI:74415"/>
        <dbReference type="EC" id="2.5.1.75"/>
    </reaction>
</comment>
<feature type="site" description="Interaction with substrate tRNA" evidence="10">
    <location>
        <position position="115"/>
    </location>
</feature>
<evidence type="ECO:0000256" key="3">
    <source>
        <dbReference type="ARBA" id="ARBA00005842"/>
    </source>
</evidence>
<feature type="binding site" evidence="10">
    <location>
        <begin position="2"/>
        <end position="9"/>
    </location>
    <ligand>
        <name>ATP</name>
        <dbReference type="ChEBI" id="CHEBI:30616"/>
    </ligand>
</feature>
<evidence type="ECO:0000256" key="7">
    <source>
        <dbReference type="ARBA" id="ARBA00022840"/>
    </source>
</evidence>
<evidence type="ECO:0000256" key="11">
    <source>
        <dbReference type="RuleBase" id="RU003783"/>
    </source>
</evidence>
<evidence type="ECO:0000313" key="15">
    <source>
        <dbReference type="Proteomes" id="UP000658258"/>
    </source>
</evidence>
<dbReference type="Gene3D" id="1.10.20.140">
    <property type="match status" value="1"/>
</dbReference>
<dbReference type="Proteomes" id="UP000658258">
    <property type="component" value="Unassembled WGS sequence"/>
</dbReference>
<name>A0ABQ3I5Z5_9BACT</name>
<comment type="similarity">
    <text evidence="3 10 13">Belongs to the IPP transferase family.</text>
</comment>
<comment type="caution">
    <text evidence="10">Lacks conserved residue(s) required for the propagation of feature annotation.</text>
</comment>
<evidence type="ECO:0000256" key="13">
    <source>
        <dbReference type="RuleBase" id="RU003785"/>
    </source>
</evidence>
<sequence length="299" mass="34708">MGPTAVGKTALAIEVAEYFQTEILSADSRQFYRELEIGTAKPNAQELSRVSHHFINSHSIHDSYDVGKFEKDALRLIEQLHRQHDVLVLVGGSGLFVNAVCHGLDEFPEVPGEVRQKLNDELEENGLSPLVEELKRTDPEYAAVVDLHNPQRVIRALEVIRVSGRPFSHFRKNQNKKHRPFCVHKIGLHMEREKLYERIDARMDAMIEQGLFEEAEKLLALEHLNALQTVGYQEIFPYLKGEYSREEAIRLLKRNSRRYAKRQLTWFRRDSEVQWFKPDSAEEVVSYLKEQLKLSETEC</sequence>
<dbReference type="NCBIfam" id="TIGR00174">
    <property type="entry name" value="miaA"/>
    <property type="match status" value="1"/>
</dbReference>
<dbReference type="InterPro" id="IPR027417">
    <property type="entry name" value="P-loop_NTPase"/>
</dbReference>
<evidence type="ECO:0000256" key="12">
    <source>
        <dbReference type="RuleBase" id="RU003784"/>
    </source>
</evidence>
<gene>
    <name evidence="14" type="primary">miaA1</name>
    <name evidence="10" type="synonym">miaA</name>
    <name evidence="14" type="ORF">GCM10011340_14330</name>
</gene>
<evidence type="ECO:0000256" key="2">
    <source>
        <dbReference type="ARBA" id="ARBA00003213"/>
    </source>
</evidence>
<evidence type="ECO:0000256" key="6">
    <source>
        <dbReference type="ARBA" id="ARBA00022741"/>
    </source>
</evidence>
<comment type="caution">
    <text evidence="14">The sequence shown here is derived from an EMBL/GenBank/DDBJ whole genome shotgun (WGS) entry which is preliminary data.</text>
</comment>
<proteinExistence type="inferred from homology"/>
<dbReference type="SUPFAM" id="SSF52540">
    <property type="entry name" value="P-loop containing nucleoside triphosphate hydrolases"/>
    <property type="match status" value="2"/>
</dbReference>
<keyword evidence="4 10" id="KW-0808">Transferase</keyword>
<dbReference type="InterPro" id="IPR039657">
    <property type="entry name" value="Dimethylallyltransferase"/>
</dbReference>
<dbReference type="PANTHER" id="PTHR11088">
    <property type="entry name" value="TRNA DIMETHYLALLYLTRANSFERASE"/>
    <property type="match status" value="1"/>
</dbReference>
<keyword evidence="8 10" id="KW-0460">Magnesium</keyword>
<organism evidence="14 15">
    <name type="scientific">Roseivirga thermotolerans</name>
    <dbReference type="NCBI Taxonomy" id="1758176"/>
    <lineage>
        <taxon>Bacteria</taxon>
        <taxon>Pseudomonadati</taxon>
        <taxon>Bacteroidota</taxon>
        <taxon>Cytophagia</taxon>
        <taxon>Cytophagales</taxon>
        <taxon>Roseivirgaceae</taxon>
        <taxon>Roseivirga</taxon>
    </lineage>
</organism>
<comment type="function">
    <text evidence="2 10 12">Catalyzes the transfer of a dimethylallyl group onto the adenine at position 37 in tRNAs that read codons beginning with uridine, leading to the formation of N6-(dimethylallyl)adenosine (i(6)A).</text>
</comment>
<evidence type="ECO:0000256" key="1">
    <source>
        <dbReference type="ARBA" id="ARBA00001946"/>
    </source>
</evidence>
<reference evidence="15" key="1">
    <citation type="journal article" date="2019" name="Int. J. Syst. Evol. Microbiol.">
        <title>The Global Catalogue of Microorganisms (GCM) 10K type strain sequencing project: providing services to taxonomists for standard genome sequencing and annotation.</title>
        <authorList>
            <consortium name="The Broad Institute Genomics Platform"/>
            <consortium name="The Broad Institute Genome Sequencing Center for Infectious Disease"/>
            <person name="Wu L."/>
            <person name="Ma J."/>
        </authorList>
    </citation>
    <scope>NUCLEOTIDE SEQUENCE [LARGE SCALE GENOMIC DNA]</scope>
    <source>
        <strain evidence="15">CGMCC 1.15111</strain>
    </source>
</reference>
<keyword evidence="5 10" id="KW-0819">tRNA processing</keyword>